<organism evidence="1">
    <name type="scientific">Vibrio splendidus</name>
    <dbReference type="NCBI Taxonomy" id="29497"/>
    <lineage>
        <taxon>Bacteria</taxon>
        <taxon>Pseudomonadati</taxon>
        <taxon>Pseudomonadota</taxon>
        <taxon>Gammaproteobacteria</taxon>
        <taxon>Vibrionales</taxon>
        <taxon>Vibrionaceae</taxon>
        <taxon>Vibrio</taxon>
    </lineage>
</organism>
<reference evidence="1" key="1">
    <citation type="journal article" date="2015" name="MBio">
        <title>Eco-Evolutionary Dynamics of Episomes among Ecologically Cohesive Bacterial Populations.</title>
        <authorList>
            <person name="Xue H."/>
            <person name="Cordero O.X."/>
            <person name="Camas F.M."/>
            <person name="Trimble W."/>
            <person name="Meyer F."/>
            <person name="Guglielmini J."/>
            <person name="Rocha E.P."/>
            <person name="Polz M.F."/>
        </authorList>
    </citation>
    <scope>NUCLEOTIDE SEQUENCE</scope>
    <source>
        <strain evidence="1">1F_145</strain>
        <strain evidence="2">5S_214</strain>
    </source>
</reference>
<dbReference type="EMBL" id="KP795463">
    <property type="protein sequence ID" value="AKN36024.1"/>
    <property type="molecule type" value="Genomic_DNA"/>
</dbReference>
<name>A0A0H3ZQ28_VIBSP</name>
<evidence type="ECO:0000313" key="1">
    <source>
        <dbReference type="EMBL" id="AKN36024.1"/>
    </source>
</evidence>
<dbReference type="AlphaFoldDB" id="A0A0H3ZQ28"/>
<sequence>MKNWVLAVENDFVGQIIFRKDNNDDGDFGLSVTVYNEVEGYFASSFMSFGENQDLMDENFDKLASEEGHKTINRIAEQLVMF</sequence>
<protein>
    <submittedName>
        <fullName evidence="1">Uncharacterized protein</fullName>
    </submittedName>
</protein>
<accession>A0A0H3ZQ28</accession>
<evidence type="ECO:0000313" key="2">
    <source>
        <dbReference type="EMBL" id="AKN39025.1"/>
    </source>
</evidence>
<proteinExistence type="predicted"/>
<dbReference type="EMBL" id="KP795630">
    <property type="protein sequence ID" value="AKN39025.1"/>
    <property type="molecule type" value="Genomic_DNA"/>
</dbReference>